<feature type="chain" id="PRO_5015423991" evidence="1">
    <location>
        <begin position="34"/>
        <end position="504"/>
    </location>
</feature>
<dbReference type="EMBL" id="PREU01000020">
    <property type="protein sequence ID" value="PPA72775.1"/>
    <property type="molecule type" value="Genomic_DNA"/>
</dbReference>
<dbReference type="InterPro" id="IPR039424">
    <property type="entry name" value="SBP_5"/>
</dbReference>
<dbReference type="OrthoDB" id="9801799at2"/>
<dbReference type="Pfam" id="PF00496">
    <property type="entry name" value="SBP_bac_5"/>
    <property type="match status" value="1"/>
</dbReference>
<dbReference type="Gene3D" id="3.90.76.10">
    <property type="entry name" value="Dipeptide-binding Protein, Domain 1"/>
    <property type="match status" value="1"/>
</dbReference>
<name>A0A2S5GIP3_9BURK</name>
<evidence type="ECO:0000313" key="4">
    <source>
        <dbReference type="Proteomes" id="UP000239990"/>
    </source>
</evidence>
<dbReference type="InterPro" id="IPR030678">
    <property type="entry name" value="Peptide/Ni-bd"/>
</dbReference>
<dbReference type="Gene3D" id="3.10.105.10">
    <property type="entry name" value="Dipeptide-binding Protein, Domain 3"/>
    <property type="match status" value="1"/>
</dbReference>
<dbReference type="PIRSF" id="PIRSF002741">
    <property type="entry name" value="MppA"/>
    <property type="match status" value="1"/>
</dbReference>
<proteinExistence type="predicted"/>
<feature type="domain" description="Solute-binding protein family 5" evidence="2">
    <location>
        <begin position="76"/>
        <end position="398"/>
    </location>
</feature>
<organism evidence="3 4">
    <name type="scientific">Achromobacter spanius</name>
    <dbReference type="NCBI Taxonomy" id="217203"/>
    <lineage>
        <taxon>Bacteria</taxon>
        <taxon>Pseudomonadati</taxon>
        <taxon>Pseudomonadota</taxon>
        <taxon>Betaproteobacteria</taxon>
        <taxon>Burkholderiales</taxon>
        <taxon>Alcaligenaceae</taxon>
        <taxon>Achromobacter</taxon>
    </lineage>
</organism>
<dbReference type="Proteomes" id="UP000239990">
    <property type="component" value="Unassembled WGS sequence"/>
</dbReference>
<evidence type="ECO:0000313" key="3">
    <source>
        <dbReference type="EMBL" id="PPA72775.1"/>
    </source>
</evidence>
<evidence type="ECO:0000256" key="1">
    <source>
        <dbReference type="SAM" id="SignalP"/>
    </source>
</evidence>
<dbReference type="Gene3D" id="3.40.190.10">
    <property type="entry name" value="Periplasmic binding protein-like II"/>
    <property type="match status" value="1"/>
</dbReference>
<comment type="caution">
    <text evidence="3">The sequence shown here is derived from an EMBL/GenBank/DDBJ whole genome shotgun (WGS) entry which is preliminary data.</text>
</comment>
<dbReference type="GO" id="GO:0043190">
    <property type="term" value="C:ATP-binding cassette (ABC) transporter complex"/>
    <property type="evidence" value="ECO:0007669"/>
    <property type="project" value="InterPro"/>
</dbReference>
<accession>A0A2S5GIP3</accession>
<dbReference type="InterPro" id="IPR000914">
    <property type="entry name" value="SBP_5_dom"/>
</dbReference>
<reference evidence="3 4" key="1">
    <citation type="submission" date="2018-02" db="EMBL/GenBank/DDBJ databases">
        <title>Draft Genome of Achromobacter spanius stain 6.</title>
        <authorList>
            <person name="Gunasekera T.S."/>
            <person name="Radwan O."/>
            <person name="Ruiz O.N."/>
        </authorList>
    </citation>
    <scope>NUCLEOTIDE SEQUENCE [LARGE SCALE GENOMIC DNA]</scope>
    <source>
        <strain evidence="3 4">6</strain>
    </source>
</reference>
<dbReference type="GO" id="GO:0015833">
    <property type="term" value="P:peptide transport"/>
    <property type="evidence" value="ECO:0007669"/>
    <property type="project" value="TreeGrafter"/>
</dbReference>
<gene>
    <name evidence="3" type="ORF">C4E15_28685</name>
</gene>
<keyword evidence="1" id="KW-0732">Signal</keyword>
<sequence length="504" mass="54406">MSRHRYQGLALALSASVLSASVLSTAVMSAAQAADITLALGTEPSTLDPQTAQDGSERAVSRNIFETLITRTAKGELVPQLATELPRQTGADTWEVTLRPQLTFSDGQPLDAAAVAASINRIVDPKTASRQRPFFLGIKRAEAVDAVTVRVFTNGADPALPARLSWLTIVSPGAAADGSLGQKPVGSGPYVLTEWAKGNRIVLSRNPNYWNPQAVGNVDRATYRFVAEPGTRLSGLRAGDFDFITNVLPEDTKRVARAVTLQGTDLPFVSLNALKGLTRDVRVRQALNYAVDKEALAKDLYGGYAAVSRGQLLAPGWFGYDASIQPYPYDPARATELLKAAGAYGKSIDLYAPSGRWLKDKELAETIAAYWEAAGLKVNFRVLAWAEYLEAINKNRVPTEAQISSSHSNQLLDADRTLSAYYADGGVAAANDNAELKGLIDAARQEADPVKRQALYTRALKIGRDEAYLVFLLEGGEIFGLSKRIDFAPRVDGLIPLKDVRVTQ</sequence>
<dbReference type="PANTHER" id="PTHR30290">
    <property type="entry name" value="PERIPLASMIC BINDING COMPONENT OF ABC TRANSPORTER"/>
    <property type="match status" value="1"/>
</dbReference>
<dbReference type="RefSeq" id="WP_104145758.1">
    <property type="nucleotide sequence ID" value="NZ_PREU01000020.1"/>
</dbReference>
<evidence type="ECO:0000259" key="2">
    <source>
        <dbReference type="Pfam" id="PF00496"/>
    </source>
</evidence>
<protein>
    <submittedName>
        <fullName evidence="3">ABC transporter substrate-binding protein</fullName>
    </submittedName>
</protein>
<dbReference type="GO" id="GO:1904680">
    <property type="term" value="F:peptide transmembrane transporter activity"/>
    <property type="evidence" value="ECO:0007669"/>
    <property type="project" value="TreeGrafter"/>
</dbReference>
<feature type="signal peptide" evidence="1">
    <location>
        <begin position="1"/>
        <end position="33"/>
    </location>
</feature>
<dbReference type="GO" id="GO:0030288">
    <property type="term" value="C:outer membrane-bounded periplasmic space"/>
    <property type="evidence" value="ECO:0007669"/>
    <property type="project" value="UniProtKB-ARBA"/>
</dbReference>
<dbReference type="AlphaFoldDB" id="A0A2S5GIP3"/>
<dbReference type="SUPFAM" id="SSF53850">
    <property type="entry name" value="Periplasmic binding protein-like II"/>
    <property type="match status" value="1"/>
</dbReference>